<dbReference type="Pfam" id="PF24406">
    <property type="entry name" value="nSTAND_NTPase4"/>
    <property type="match status" value="1"/>
</dbReference>
<reference evidence="3 4" key="1">
    <citation type="submission" date="2020-01" db="EMBL/GenBank/DDBJ databases">
        <title>Insect and environment-associated Actinomycetes.</title>
        <authorList>
            <person name="Currrie C."/>
            <person name="Chevrette M."/>
            <person name="Carlson C."/>
            <person name="Stubbendieck R."/>
            <person name="Wendt-Pienkowski E."/>
        </authorList>
    </citation>
    <scope>NUCLEOTIDE SEQUENCE [LARGE SCALE GENOMIC DNA]</scope>
    <source>
        <strain evidence="3 4">SID7739</strain>
    </source>
</reference>
<evidence type="ECO:0000259" key="1">
    <source>
        <dbReference type="Pfam" id="PF00149"/>
    </source>
</evidence>
<dbReference type="Gene3D" id="3.60.21.10">
    <property type="match status" value="1"/>
</dbReference>
<name>A0A6G3TN24_9ACTN</name>
<protein>
    <submittedName>
        <fullName evidence="3">Uncharacterized protein</fullName>
    </submittedName>
</protein>
<feature type="domain" description="Calcineurin-like phosphoesterase" evidence="1">
    <location>
        <begin position="18"/>
        <end position="233"/>
    </location>
</feature>
<evidence type="ECO:0000313" key="3">
    <source>
        <dbReference type="EMBL" id="NEC38127.1"/>
    </source>
</evidence>
<dbReference type="Proteomes" id="UP000475666">
    <property type="component" value="Unassembled WGS sequence"/>
</dbReference>
<comment type="caution">
    <text evidence="3">The sequence shown here is derived from an EMBL/GenBank/DDBJ whole genome shotgun (WGS) entry which is preliminary data.</text>
</comment>
<evidence type="ECO:0000259" key="2">
    <source>
        <dbReference type="Pfam" id="PF24406"/>
    </source>
</evidence>
<feature type="domain" description="STAND NTPase 4 small alpha/beta" evidence="2">
    <location>
        <begin position="638"/>
        <end position="689"/>
    </location>
</feature>
<dbReference type="Pfam" id="PF00149">
    <property type="entry name" value="Metallophos"/>
    <property type="match status" value="1"/>
</dbReference>
<dbReference type="GO" id="GO:0016787">
    <property type="term" value="F:hydrolase activity"/>
    <property type="evidence" value="ECO:0007669"/>
    <property type="project" value="InterPro"/>
</dbReference>
<dbReference type="EMBL" id="JAAGMQ010000991">
    <property type="protein sequence ID" value="NEC38127.1"/>
    <property type="molecule type" value="Genomic_DNA"/>
</dbReference>
<organism evidence="3 4">
    <name type="scientific">Streptomyces rubrogriseus</name>
    <dbReference type="NCBI Taxonomy" id="194673"/>
    <lineage>
        <taxon>Bacteria</taxon>
        <taxon>Bacillati</taxon>
        <taxon>Actinomycetota</taxon>
        <taxon>Actinomycetes</taxon>
        <taxon>Kitasatosporales</taxon>
        <taxon>Streptomycetaceae</taxon>
        <taxon>Streptomyces</taxon>
        <taxon>Streptomyces violaceoruber group</taxon>
    </lineage>
</organism>
<sequence>MHARADWKPDQSKVLKAFLTDVRGFHEQAPVDAVVFSGDLAFSAQPDQFAFAREALLDPLQDMLGLDRGRMLLAPGNHDVDISRIDQFQEDGLRSGLNNRDAVNRLLDAPNLTAYLGRMAPWLEFRNDYYAGTDVDLSSPLVTLHRFTLRDSEVAVATLTSAWRATGAGDDADRAHLIVGDRQVVHAADRLGDADLKICVMHHPLDWLAEFDRHDVRREASRFDMLCTGHVHVVDPLGLVSRTGTLMHSAAGSLYQTRDYFNAYSVVDVDRPRAPHAYTVHVRSYFDARDAFDQGVDMMPGGKQVIDFDAPGGRPVRSPASEEVAVTRTAADLAAEFLLDAVRERSLLMAGPDRWQLDMDGLLVPPVLLHLPVDQYLALTDLEDGRITPDDLRASLSEYRHFVIVGDEYSGLTSTLQWLTHTAYGLDSQYAPVVIDFTAVGSGGNGVEREVRTQLARAGIPAGKRDVLPRLVLAVDNVDPRSEKRLRNLLKFMAQYPQNMYLLGSRTAVSHRLNDELGREGWVSRVRYLGPFGRRELRALVRLLRPEEADSDVTAMLDLLSRGRLPHTPAMLAALVATAGHGDWTSGVNSTAILESYLGLLLGRDDPSVDRRYELDFRELQDILSCLNEHLTLGGRDALPRMEAEQFLLDYFRGLGWSEPSGAVLDALIAKRILGQRDGQIYFCQPMVRPLLAAYRMEDSEGLKALVLANPLDYAQVIRHAAALRRNDTSLLACVMDGFRQVREGLGDGANDPFSVLASKDGWRGRDDTESLLDDFWPTDLAYEPPAPPAEVQGELNVLMDGLYDQADAMRTIAQDKRRDGVLVRSDFEVFVEWLDLLADVLRSSELVRDLDLKRRALRLTLNGYGVRAALMADEWKTRDVGRSMRAALSEALERPELRESLVNGTEVSDAEFEEFLGRIELFSPVLASYGSLSQVLTSSKLSRLTDEALREAEFIEQPGQALMAVLLMRRMGDREWVRHAADVTRLHGEREVISEIMRLFALTSYVGTDLGRDELGSYESLLVDIAVQHKELPTQGPTRARDYQRNQFVQALRNRRLRFMQRGGDDDTKRIERF</sequence>
<dbReference type="InterPro" id="IPR057123">
    <property type="entry name" value="STAND_NTPase4_dom"/>
</dbReference>
<accession>A0A6G3TN24</accession>
<dbReference type="AlphaFoldDB" id="A0A6G3TN24"/>
<evidence type="ECO:0000313" key="4">
    <source>
        <dbReference type="Proteomes" id="UP000475666"/>
    </source>
</evidence>
<gene>
    <name evidence="3" type="ORF">G3I66_33855</name>
</gene>
<dbReference type="InterPro" id="IPR029052">
    <property type="entry name" value="Metallo-depent_PP-like"/>
</dbReference>
<dbReference type="SUPFAM" id="SSF56300">
    <property type="entry name" value="Metallo-dependent phosphatases"/>
    <property type="match status" value="1"/>
</dbReference>
<proteinExistence type="predicted"/>
<dbReference type="InterPro" id="IPR004843">
    <property type="entry name" value="Calcineurin-like_PHP"/>
</dbReference>